<dbReference type="AlphaFoldDB" id="A0A2S4M0Q0"/>
<protein>
    <submittedName>
        <fullName evidence="1">Uncharacterized protein</fullName>
    </submittedName>
</protein>
<gene>
    <name evidence="1" type="ORF">CYD53_11541</name>
</gene>
<comment type="caution">
    <text evidence="1">The sequence shown here is derived from an EMBL/GenBank/DDBJ whole genome shotgun (WGS) entry which is preliminary data.</text>
</comment>
<reference evidence="1 2" key="1">
    <citation type="submission" date="2018-01" db="EMBL/GenBank/DDBJ databases">
        <title>Genomic Encyclopedia of Type Strains, Phase III (KMG-III): the genomes of soil and plant-associated and newly described type strains.</title>
        <authorList>
            <person name="Whitman W."/>
        </authorList>
    </citation>
    <scope>NUCLEOTIDE SEQUENCE [LARGE SCALE GENOMIC DNA]</scope>
    <source>
        <strain evidence="1 2">1131</strain>
    </source>
</reference>
<evidence type="ECO:0000313" key="2">
    <source>
        <dbReference type="Proteomes" id="UP000236919"/>
    </source>
</evidence>
<accession>A0A2S4M0Q0</accession>
<dbReference type="EMBL" id="PQFZ01000015">
    <property type="protein sequence ID" value="POR48293.1"/>
    <property type="molecule type" value="Genomic_DNA"/>
</dbReference>
<keyword evidence="2" id="KW-1185">Reference proteome</keyword>
<evidence type="ECO:0000313" key="1">
    <source>
        <dbReference type="EMBL" id="POR48293.1"/>
    </source>
</evidence>
<dbReference type="Proteomes" id="UP000236919">
    <property type="component" value="Unassembled WGS sequence"/>
</dbReference>
<organism evidence="1 2">
    <name type="scientific">Bosea psychrotolerans</name>
    <dbReference type="NCBI Taxonomy" id="1871628"/>
    <lineage>
        <taxon>Bacteria</taxon>
        <taxon>Pseudomonadati</taxon>
        <taxon>Pseudomonadota</taxon>
        <taxon>Alphaproteobacteria</taxon>
        <taxon>Hyphomicrobiales</taxon>
        <taxon>Boseaceae</taxon>
        <taxon>Bosea</taxon>
    </lineage>
</organism>
<name>A0A2S4M0Q0_9HYPH</name>
<proteinExistence type="predicted"/>
<sequence length="32" mass="3520">MAAPRKSDPNWKPEPCGLSRAELRKIVADILG</sequence>